<evidence type="ECO:0000256" key="3">
    <source>
        <dbReference type="ARBA" id="ARBA00023145"/>
    </source>
</evidence>
<keyword evidence="2" id="KW-0378">Hydrolase</keyword>
<dbReference type="EMBL" id="HBEO01016310">
    <property type="protein sequence ID" value="CAD8485335.1"/>
    <property type="molecule type" value="Transcribed_RNA"/>
</dbReference>
<reference evidence="4" key="1">
    <citation type="submission" date="2021-01" db="EMBL/GenBank/DDBJ databases">
        <authorList>
            <person name="Corre E."/>
            <person name="Pelletier E."/>
            <person name="Niang G."/>
            <person name="Scheremetjew M."/>
            <person name="Finn R."/>
            <person name="Kale V."/>
            <person name="Holt S."/>
            <person name="Cochrane G."/>
            <person name="Meng A."/>
            <person name="Brown T."/>
            <person name="Cohen L."/>
        </authorList>
    </citation>
    <scope>NUCLEOTIDE SEQUENCE</scope>
    <source>
        <strain evidence="4">CCMP325</strain>
    </source>
</reference>
<dbReference type="PANTHER" id="PTHR43199">
    <property type="entry name" value="GLUTATHIONE HYDROLASE"/>
    <property type="match status" value="1"/>
</dbReference>
<protein>
    <recommendedName>
        <fullName evidence="5">Gamma-glutamyltransferase</fullName>
    </recommendedName>
</protein>
<proteinExistence type="predicted"/>
<dbReference type="InterPro" id="IPR043137">
    <property type="entry name" value="GGT_ssub_C"/>
</dbReference>
<evidence type="ECO:0000256" key="2">
    <source>
        <dbReference type="ARBA" id="ARBA00022801"/>
    </source>
</evidence>
<dbReference type="InterPro" id="IPR029055">
    <property type="entry name" value="Ntn_hydrolases_N"/>
</dbReference>
<sequence length="352" mass="38539">MHRMIDGMNMAWSDRNKYLADPDWVDIPVRYENDEYCEQFTSSATCPAGCGWNRADGGSEEGKYLTGTRGELRGCRSIGLLSKDYANARRDRFSSLFKIAQVPLPPGNFSSIADDTWLADYKDKVGTTHLSVIDRWGNMVSMTTTIEENLGTGIVVKGRGFLLNNELTDFSFNSKTGSGSGYANRPEGGKRTRRTALGQDAQTFGGKRPRSSMTPTIVLTPDGKPFLAIGTPGGGRITYTVFNALLAILDRNETLKEAIDAPRCISMNGVTELESAYNCNCSSALPQDRYLVSALRARGLQFTTSPSSSTSPYLEAALLRPDASLSCYADQQRMQTAQAFCEGKLDVSGWKK</sequence>
<evidence type="ECO:0008006" key="5">
    <source>
        <dbReference type="Google" id="ProtNLM"/>
    </source>
</evidence>
<dbReference type="AlphaFoldDB" id="A0A7S0EHN0"/>
<keyword evidence="3" id="KW-0865">Zymogen</keyword>
<dbReference type="PRINTS" id="PR01210">
    <property type="entry name" value="GGTRANSPTASE"/>
</dbReference>
<dbReference type="InterPro" id="IPR051792">
    <property type="entry name" value="GGT_bact"/>
</dbReference>
<keyword evidence="1" id="KW-0808">Transferase</keyword>
<accession>A0A7S0EHN0</accession>
<dbReference type="GO" id="GO:0016740">
    <property type="term" value="F:transferase activity"/>
    <property type="evidence" value="ECO:0007669"/>
    <property type="project" value="UniProtKB-KW"/>
</dbReference>
<dbReference type="GO" id="GO:0016787">
    <property type="term" value="F:hydrolase activity"/>
    <property type="evidence" value="ECO:0007669"/>
    <property type="project" value="UniProtKB-KW"/>
</dbReference>
<gene>
    <name evidence="4" type="ORF">HPHI1048_LOCUS11139</name>
</gene>
<dbReference type="Pfam" id="PF01019">
    <property type="entry name" value="G_glu_transpept"/>
    <property type="match status" value="1"/>
</dbReference>
<dbReference type="Gene3D" id="3.60.20.40">
    <property type="match status" value="1"/>
</dbReference>
<evidence type="ECO:0000256" key="1">
    <source>
        <dbReference type="ARBA" id="ARBA00022679"/>
    </source>
</evidence>
<evidence type="ECO:0000313" key="4">
    <source>
        <dbReference type="EMBL" id="CAD8485335.1"/>
    </source>
</evidence>
<dbReference type="PANTHER" id="PTHR43199:SF1">
    <property type="entry name" value="GLUTATHIONE HYDROLASE PROENZYME"/>
    <property type="match status" value="1"/>
</dbReference>
<organism evidence="4">
    <name type="scientific">Hanusia phi</name>
    <dbReference type="NCBI Taxonomy" id="3032"/>
    <lineage>
        <taxon>Eukaryota</taxon>
        <taxon>Cryptophyceae</taxon>
        <taxon>Pyrenomonadales</taxon>
        <taxon>Geminigeraceae</taxon>
        <taxon>Hanusia</taxon>
    </lineage>
</organism>
<name>A0A7S0EHN0_9CRYP</name>
<dbReference type="SUPFAM" id="SSF56235">
    <property type="entry name" value="N-terminal nucleophile aminohydrolases (Ntn hydrolases)"/>
    <property type="match status" value="1"/>
</dbReference>